<dbReference type="InterPro" id="IPR050736">
    <property type="entry name" value="Sensor_HK_Regulatory"/>
</dbReference>
<dbReference type="Gene3D" id="3.40.50.2300">
    <property type="match status" value="1"/>
</dbReference>
<dbReference type="Pfam" id="PF00512">
    <property type="entry name" value="HisKA"/>
    <property type="match status" value="1"/>
</dbReference>
<evidence type="ECO:0000256" key="7">
    <source>
        <dbReference type="ARBA" id="ARBA00022777"/>
    </source>
</evidence>
<dbReference type="SUPFAM" id="SSF55874">
    <property type="entry name" value="ATPase domain of HSP90 chaperone/DNA topoisomerase II/histidine kinase"/>
    <property type="match status" value="1"/>
</dbReference>
<dbReference type="InterPro" id="IPR003594">
    <property type="entry name" value="HATPase_dom"/>
</dbReference>
<keyword evidence="11" id="KW-0175">Coiled coil</keyword>
<gene>
    <name evidence="15" type="ORF">DVH02_15590</name>
</gene>
<dbReference type="Gene3D" id="1.10.287.130">
    <property type="match status" value="1"/>
</dbReference>
<dbReference type="PRINTS" id="PR00344">
    <property type="entry name" value="BCTRLSENSOR"/>
</dbReference>
<comment type="subcellular location">
    <subcellularLocation>
        <location evidence="2">Cell membrane</location>
    </subcellularLocation>
</comment>
<dbReference type="PROSITE" id="PS50109">
    <property type="entry name" value="HIS_KIN"/>
    <property type="match status" value="1"/>
</dbReference>
<evidence type="ECO:0000256" key="12">
    <source>
        <dbReference type="SAM" id="MobiDB-lite"/>
    </source>
</evidence>
<feature type="modified residue" description="4-aspartylphosphate" evidence="10">
    <location>
        <position position="573"/>
    </location>
</feature>
<dbReference type="InterPro" id="IPR036097">
    <property type="entry name" value="HisK_dim/P_sf"/>
</dbReference>
<dbReference type="InterPro" id="IPR049052">
    <property type="entry name" value="nSTAND1"/>
</dbReference>
<dbReference type="InterPro" id="IPR003661">
    <property type="entry name" value="HisK_dim/P_dom"/>
</dbReference>
<dbReference type="InterPro" id="IPR004358">
    <property type="entry name" value="Sig_transdc_His_kin-like_C"/>
</dbReference>
<evidence type="ECO:0000259" key="13">
    <source>
        <dbReference type="PROSITE" id="PS50109"/>
    </source>
</evidence>
<dbReference type="CDD" id="cd00082">
    <property type="entry name" value="HisKA"/>
    <property type="match status" value="1"/>
</dbReference>
<reference evidence="15 16" key="1">
    <citation type="submission" date="2018-07" db="EMBL/GenBank/DDBJ databases">
        <title>Streptomyces species from bats.</title>
        <authorList>
            <person name="Dunlap C."/>
        </authorList>
    </citation>
    <scope>NUCLEOTIDE SEQUENCE [LARGE SCALE GENOMIC DNA]</scope>
    <source>
        <strain evidence="15 16">AC230</strain>
    </source>
</reference>
<dbReference type="SMART" id="SM00388">
    <property type="entry name" value="HisKA"/>
    <property type="match status" value="1"/>
</dbReference>
<dbReference type="EMBL" id="QQNA01000112">
    <property type="protein sequence ID" value="RDG37278.1"/>
    <property type="molecule type" value="Genomic_DNA"/>
</dbReference>
<evidence type="ECO:0000256" key="6">
    <source>
        <dbReference type="ARBA" id="ARBA00022679"/>
    </source>
</evidence>
<keyword evidence="6" id="KW-0808">Transferase</keyword>
<sequence>MIRARGGAASAVRVTADRSHLGSDWYIGQLLAEPDRRLVILGSDGPETAEIAHEALIREWGRLSAWVEEDADFQQWLTVMEERARDEDLLSAARVAEAQSWLGERLPDIPQKVAHLIQLSSEAILEQQQTQQLLSQSQRIAEQLRYQTRQLEERQGALQASNAQLEKRAELLAERNRDIEIKSAETEEARQVLEERAEHLGLSMRYKTEFLANMSHELRTPLNSLLILAKLLADNAEKNLSPRQVEFAETIHGAGSDLLQLINDILDLSEVEAGRMAVFATPAALVPLADYVEALFRPLAAEKGLDLSVRVSPELPPTLFTDEQRLLQVLRNLLSNALKFTDSGEVELYIHRAGMEVPSAVRLQLLGAGAPPDPAADVIAFAVADTGIGIEAGKMGGIFEAFRQGEWVTSRKYGGTGLGLSISREIARLLGGEIHARSESGHGSTFTLYLPLRPSESSQDDERAAKERDELAAPFGRPHGAAPLPQPRNALPGLPGAQAQPANADPYRASAESERGTRFVGEKVLLVDDDIRSAFALTSVLERHGLDVCYAENGDEAIDILERRDDIEVLVIDVMLPAAEGPTTIARIRRTSKCGAVPIIALVPPGVLGSRQLAAEAGASDCVTKPVNPDVLLPLLRRWIEESADAPGTFQGQSVDGKGRDSVER</sequence>
<dbReference type="PANTHER" id="PTHR43711:SF26">
    <property type="entry name" value="SENSOR HISTIDINE KINASE RCSC"/>
    <property type="match status" value="1"/>
</dbReference>
<dbReference type="GO" id="GO:0005886">
    <property type="term" value="C:plasma membrane"/>
    <property type="evidence" value="ECO:0007669"/>
    <property type="project" value="UniProtKB-SubCell"/>
</dbReference>
<organism evidence="15 16">
    <name type="scientific">Streptomyces corynorhini</name>
    <dbReference type="NCBI Taxonomy" id="2282652"/>
    <lineage>
        <taxon>Bacteria</taxon>
        <taxon>Bacillati</taxon>
        <taxon>Actinomycetota</taxon>
        <taxon>Actinomycetes</taxon>
        <taxon>Kitasatosporales</taxon>
        <taxon>Streptomycetaceae</taxon>
        <taxon>Streptomyces</taxon>
    </lineage>
</organism>
<comment type="similarity">
    <text evidence="3">In the N-terminal section; belongs to the phytochrome family.</text>
</comment>
<dbReference type="SMART" id="SM00448">
    <property type="entry name" value="REC"/>
    <property type="match status" value="1"/>
</dbReference>
<keyword evidence="7" id="KW-0418">Kinase</keyword>
<evidence type="ECO:0000256" key="11">
    <source>
        <dbReference type="SAM" id="Coils"/>
    </source>
</evidence>
<dbReference type="Proteomes" id="UP000253741">
    <property type="component" value="Unassembled WGS sequence"/>
</dbReference>
<dbReference type="Pfam" id="PF02518">
    <property type="entry name" value="HATPase_c"/>
    <property type="match status" value="1"/>
</dbReference>
<dbReference type="InterPro" id="IPR036890">
    <property type="entry name" value="HATPase_C_sf"/>
</dbReference>
<dbReference type="InterPro" id="IPR005467">
    <property type="entry name" value="His_kinase_dom"/>
</dbReference>
<evidence type="ECO:0000256" key="5">
    <source>
        <dbReference type="ARBA" id="ARBA00022553"/>
    </source>
</evidence>
<evidence type="ECO:0000256" key="4">
    <source>
        <dbReference type="ARBA" id="ARBA00012438"/>
    </source>
</evidence>
<feature type="region of interest" description="Disordered" evidence="12">
    <location>
        <begin position="441"/>
        <end position="514"/>
    </location>
</feature>
<comment type="caution">
    <text evidence="15">The sequence shown here is derived from an EMBL/GenBank/DDBJ whole genome shotgun (WGS) entry which is preliminary data.</text>
</comment>
<evidence type="ECO:0000259" key="14">
    <source>
        <dbReference type="PROSITE" id="PS50110"/>
    </source>
</evidence>
<evidence type="ECO:0000256" key="2">
    <source>
        <dbReference type="ARBA" id="ARBA00004236"/>
    </source>
</evidence>
<dbReference type="Pfam" id="PF20703">
    <property type="entry name" value="nSTAND1"/>
    <property type="match status" value="1"/>
</dbReference>
<proteinExistence type="inferred from homology"/>
<comment type="catalytic activity">
    <reaction evidence="1">
        <text>ATP + protein L-histidine = ADP + protein N-phospho-L-histidine.</text>
        <dbReference type="EC" id="2.7.13.3"/>
    </reaction>
</comment>
<dbReference type="PANTHER" id="PTHR43711">
    <property type="entry name" value="TWO-COMPONENT HISTIDINE KINASE"/>
    <property type="match status" value="1"/>
</dbReference>
<keyword evidence="8" id="KW-0902">Two-component regulatory system</keyword>
<feature type="coiled-coil region" evidence="11">
    <location>
        <begin position="134"/>
        <end position="196"/>
    </location>
</feature>
<evidence type="ECO:0000313" key="16">
    <source>
        <dbReference type="Proteomes" id="UP000253741"/>
    </source>
</evidence>
<dbReference type="SUPFAM" id="SSF52172">
    <property type="entry name" value="CheY-like"/>
    <property type="match status" value="1"/>
</dbReference>
<evidence type="ECO:0000256" key="9">
    <source>
        <dbReference type="ARBA" id="ARBA00074306"/>
    </source>
</evidence>
<dbReference type="FunFam" id="3.30.565.10:FF:000010">
    <property type="entry name" value="Sensor histidine kinase RcsC"/>
    <property type="match status" value="1"/>
</dbReference>
<evidence type="ECO:0000313" key="15">
    <source>
        <dbReference type="EMBL" id="RDG37278.1"/>
    </source>
</evidence>
<evidence type="ECO:0000256" key="10">
    <source>
        <dbReference type="PROSITE-ProRule" id="PRU00169"/>
    </source>
</evidence>
<accession>A0A370B639</accession>
<dbReference type="Gene3D" id="3.30.565.10">
    <property type="entry name" value="Histidine kinase-like ATPase, C-terminal domain"/>
    <property type="match status" value="1"/>
</dbReference>
<dbReference type="InterPro" id="IPR001789">
    <property type="entry name" value="Sig_transdc_resp-reg_receiver"/>
</dbReference>
<dbReference type="AlphaFoldDB" id="A0A370B639"/>
<dbReference type="CDD" id="cd17546">
    <property type="entry name" value="REC_hyHK_CKI1_RcsC-like"/>
    <property type="match status" value="1"/>
</dbReference>
<feature type="domain" description="Histidine kinase" evidence="13">
    <location>
        <begin position="213"/>
        <end position="454"/>
    </location>
</feature>
<dbReference type="CDD" id="cd16922">
    <property type="entry name" value="HATPase_EvgS-ArcB-TorS-like"/>
    <property type="match status" value="1"/>
</dbReference>
<dbReference type="Pfam" id="PF00072">
    <property type="entry name" value="Response_reg"/>
    <property type="match status" value="1"/>
</dbReference>
<evidence type="ECO:0000256" key="8">
    <source>
        <dbReference type="ARBA" id="ARBA00023012"/>
    </source>
</evidence>
<dbReference type="InterPro" id="IPR011006">
    <property type="entry name" value="CheY-like_superfamily"/>
</dbReference>
<evidence type="ECO:0000256" key="1">
    <source>
        <dbReference type="ARBA" id="ARBA00000085"/>
    </source>
</evidence>
<dbReference type="SMART" id="SM00387">
    <property type="entry name" value="HATPase_c"/>
    <property type="match status" value="1"/>
</dbReference>
<feature type="compositionally biased region" description="Basic and acidic residues" evidence="12">
    <location>
        <begin position="460"/>
        <end position="471"/>
    </location>
</feature>
<dbReference type="EC" id="2.7.13.3" evidence="4"/>
<protein>
    <recommendedName>
        <fullName evidence="9">Circadian input-output histidine kinase CikA</fullName>
        <ecNumber evidence="4">2.7.13.3</ecNumber>
    </recommendedName>
</protein>
<keyword evidence="16" id="KW-1185">Reference proteome</keyword>
<name>A0A370B639_9ACTN</name>
<feature type="domain" description="Response regulatory" evidence="14">
    <location>
        <begin position="523"/>
        <end position="640"/>
    </location>
</feature>
<dbReference type="GO" id="GO:0000155">
    <property type="term" value="F:phosphorelay sensor kinase activity"/>
    <property type="evidence" value="ECO:0007669"/>
    <property type="project" value="InterPro"/>
</dbReference>
<dbReference type="PROSITE" id="PS50110">
    <property type="entry name" value="RESPONSE_REGULATORY"/>
    <property type="match status" value="1"/>
</dbReference>
<evidence type="ECO:0000256" key="3">
    <source>
        <dbReference type="ARBA" id="ARBA00006402"/>
    </source>
</evidence>
<dbReference type="SUPFAM" id="SSF47384">
    <property type="entry name" value="Homodimeric domain of signal transducing histidine kinase"/>
    <property type="match status" value="1"/>
</dbReference>
<keyword evidence="5 10" id="KW-0597">Phosphoprotein</keyword>